<dbReference type="EMBL" id="BOMI01000176">
    <property type="protein sequence ID" value="GID79700.1"/>
    <property type="molecule type" value="Genomic_DNA"/>
</dbReference>
<dbReference type="InterPro" id="IPR035959">
    <property type="entry name" value="RutC-like_sf"/>
</dbReference>
<dbReference type="RefSeq" id="WP_203776190.1">
    <property type="nucleotide sequence ID" value="NZ_BAAABO010000031.1"/>
</dbReference>
<comment type="caution">
    <text evidence="2">The sequence shown here is derived from an EMBL/GenBank/DDBJ whole genome shotgun (WGS) entry which is preliminary data.</text>
</comment>
<evidence type="ECO:0000256" key="1">
    <source>
        <dbReference type="ARBA" id="ARBA00010552"/>
    </source>
</evidence>
<evidence type="ECO:0000313" key="2">
    <source>
        <dbReference type="EMBL" id="GID79700.1"/>
    </source>
</evidence>
<reference evidence="2 3" key="1">
    <citation type="submission" date="2021-01" db="EMBL/GenBank/DDBJ databases">
        <title>Whole genome shotgun sequence of Actinoplanes deccanensis NBRC 13994.</title>
        <authorList>
            <person name="Komaki H."/>
            <person name="Tamura T."/>
        </authorList>
    </citation>
    <scope>NUCLEOTIDE SEQUENCE [LARGE SCALE GENOMIC DNA]</scope>
    <source>
        <strain evidence="2 3">NBRC 13994</strain>
    </source>
</reference>
<dbReference type="Proteomes" id="UP000609879">
    <property type="component" value="Unassembled WGS sequence"/>
</dbReference>
<dbReference type="Gene3D" id="3.30.1330.40">
    <property type="entry name" value="RutC-like"/>
    <property type="match status" value="1"/>
</dbReference>
<dbReference type="PANTHER" id="PTHR11803:SF58">
    <property type="entry name" value="PROTEIN HMF1-RELATED"/>
    <property type="match status" value="1"/>
</dbReference>
<protein>
    <submittedName>
        <fullName evidence="2">Enamine deaminase RidA</fullName>
    </submittedName>
</protein>
<dbReference type="InterPro" id="IPR006175">
    <property type="entry name" value="YjgF/YER057c/UK114"/>
</dbReference>
<gene>
    <name evidence="2" type="ORF">Ade02nite_83410</name>
</gene>
<name>A0ABQ3YI54_9ACTN</name>
<comment type="similarity">
    <text evidence="1">Belongs to the RutC family.</text>
</comment>
<accession>A0ABQ3YI54</accession>
<dbReference type="SUPFAM" id="SSF55298">
    <property type="entry name" value="YjgF-like"/>
    <property type="match status" value="1"/>
</dbReference>
<sequence>MSITRLDPPGLPAAAGLISQVVTVTGRTLIHLSGQVAWDEHGRPVAAGDHAGQAARIARNIDTALAAVGATRANIVKETVFVVGYTPDLLQPILGALRDGAQPPPAGTFVGVAALFAPEFLVEVDIVAAVDSAAL</sequence>
<dbReference type="PANTHER" id="PTHR11803">
    <property type="entry name" value="2-IMINOBUTANOATE/2-IMINOPROPANOATE DEAMINASE RIDA"/>
    <property type="match status" value="1"/>
</dbReference>
<proteinExistence type="inferred from homology"/>
<keyword evidence="3" id="KW-1185">Reference proteome</keyword>
<dbReference type="CDD" id="cd00448">
    <property type="entry name" value="YjgF_YER057c_UK114_family"/>
    <property type="match status" value="1"/>
</dbReference>
<organism evidence="2 3">
    <name type="scientific">Paractinoplanes deccanensis</name>
    <dbReference type="NCBI Taxonomy" id="113561"/>
    <lineage>
        <taxon>Bacteria</taxon>
        <taxon>Bacillati</taxon>
        <taxon>Actinomycetota</taxon>
        <taxon>Actinomycetes</taxon>
        <taxon>Micromonosporales</taxon>
        <taxon>Micromonosporaceae</taxon>
        <taxon>Paractinoplanes</taxon>
    </lineage>
</organism>
<evidence type="ECO:0000313" key="3">
    <source>
        <dbReference type="Proteomes" id="UP000609879"/>
    </source>
</evidence>
<dbReference type="Pfam" id="PF01042">
    <property type="entry name" value="Ribonuc_L-PSP"/>
    <property type="match status" value="1"/>
</dbReference>